<protein>
    <submittedName>
        <fullName evidence="2">MFS transporter</fullName>
    </submittedName>
</protein>
<gene>
    <name evidence="2" type="ORF">WJ33_28570</name>
</gene>
<dbReference type="PANTHER" id="PTHR43194:SF5">
    <property type="entry name" value="PIMELOYL-[ACYL-CARRIER PROTEIN] METHYL ESTER ESTERASE"/>
    <property type="match status" value="1"/>
</dbReference>
<sequence>MPTEKHVVPLPNGLKVYVERQIFDPAFDTAILVNGALATTASFGQTVQYLGERMNTVCFDLPYAGQSRQHNPGCFVLTKDDEVEILQHLVERFTPAFLVSVSWGGVASLFALARGCPSVRRAVICSFSPFLNDAMVDYVTRARDHIAAGENLKAAQLLNDTVGRYLPRIMKLYNYRYLTRLPRDEQDQVAFHVDQILSLQPERYLSEFSNIRCELKFVNGALDEYTTPAEVRRLAAHVPRAQFATIPAAGHFLDIEGRAQRESTRAELLGFLCGAAQAAAGESPDVSPDVSQACVNAPWPALSS</sequence>
<proteinExistence type="predicted"/>
<dbReference type="SUPFAM" id="SSF53474">
    <property type="entry name" value="alpha/beta-Hydrolases"/>
    <property type="match status" value="1"/>
</dbReference>
<organism evidence="2 3">
    <name type="scientific">Burkholderia ubonensis</name>
    <dbReference type="NCBI Taxonomy" id="101571"/>
    <lineage>
        <taxon>Bacteria</taxon>
        <taxon>Pseudomonadati</taxon>
        <taxon>Pseudomonadota</taxon>
        <taxon>Betaproteobacteria</taxon>
        <taxon>Burkholderiales</taxon>
        <taxon>Burkholderiaceae</taxon>
        <taxon>Burkholderia</taxon>
        <taxon>Burkholderia cepacia complex</taxon>
    </lineage>
</organism>
<dbReference type="InterPro" id="IPR029058">
    <property type="entry name" value="AB_hydrolase_fold"/>
</dbReference>
<name>A0A124RAA6_9BURK</name>
<dbReference type="InterPro" id="IPR050228">
    <property type="entry name" value="Carboxylesterase_BioH"/>
</dbReference>
<dbReference type="PANTHER" id="PTHR43194">
    <property type="entry name" value="HYDROLASE ALPHA/BETA FOLD FAMILY"/>
    <property type="match status" value="1"/>
</dbReference>
<dbReference type="AlphaFoldDB" id="A0A124RAA6"/>
<evidence type="ECO:0000259" key="1">
    <source>
        <dbReference type="Pfam" id="PF12697"/>
    </source>
</evidence>
<comment type="caution">
    <text evidence="2">The sequence shown here is derived from an EMBL/GenBank/DDBJ whole genome shotgun (WGS) entry which is preliminary data.</text>
</comment>
<evidence type="ECO:0000313" key="2">
    <source>
        <dbReference type="EMBL" id="KVG63949.1"/>
    </source>
</evidence>
<dbReference type="InterPro" id="IPR000073">
    <property type="entry name" value="AB_hydrolase_1"/>
</dbReference>
<dbReference type="Pfam" id="PF12697">
    <property type="entry name" value="Abhydrolase_6"/>
    <property type="match status" value="1"/>
</dbReference>
<dbReference type="Proteomes" id="UP000064029">
    <property type="component" value="Unassembled WGS sequence"/>
</dbReference>
<dbReference type="RefSeq" id="WP_059753421.1">
    <property type="nucleotide sequence ID" value="NZ_CP013416.1"/>
</dbReference>
<accession>A0A124RAA6</accession>
<dbReference type="EMBL" id="LOXM01000155">
    <property type="protein sequence ID" value="KVG63949.1"/>
    <property type="molecule type" value="Genomic_DNA"/>
</dbReference>
<feature type="domain" description="AB hydrolase-1" evidence="1">
    <location>
        <begin position="31"/>
        <end position="253"/>
    </location>
</feature>
<dbReference type="OrthoDB" id="6984192at2"/>
<reference evidence="2 3" key="1">
    <citation type="submission" date="2015-11" db="EMBL/GenBank/DDBJ databases">
        <title>Expanding the genomic diversity of Burkholderia species for the development of highly accurate diagnostics.</title>
        <authorList>
            <person name="Sahl J."/>
            <person name="Keim P."/>
            <person name="Wagner D."/>
        </authorList>
    </citation>
    <scope>NUCLEOTIDE SEQUENCE [LARGE SCALE GENOMIC DNA]</scope>
    <source>
        <strain evidence="2 3">MSMB2036</strain>
    </source>
</reference>
<dbReference type="Gene3D" id="3.40.50.1820">
    <property type="entry name" value="alpha/beta hydrolase"/>
    <property type="match status" value="1"/>
</dbReference>
<evidence type="ECO:0000313" key="3">
    <source>
        <dbReference type="Proteomes" id="UP000064029"/>
    </source>
</evidence>